<organism evidence="2">
    <name type="scientific">marine sediment metagenome</name>
    <dbReference type="NCBI Taxonomy" id="412755"/>
    <lineage>
        <taxon>unclassified sequences</taxon>
        <taxon>metagenomes</taxon>
        <taxon>ecological metagenomes</taxon>
    </lineage>
</organism>
<keyword evidence="1" id="KW-0472">Membrane</keyword>
<dbReference type="AlphaFoldDB" id="A0A0F9F606"/>
<reference evidence="2" key="1">
    <citation type="journal article" date="2015" name="Nature">
        <title>Complex archaea that bridge the gap between prokaryotes and eukaryotes.</title>
        <authorList>
            <person name="Spang A."/>
            <person name="Saw J.H."/>
            <person name="Jorgensen S.L."/>
            <person name="Zaremba-Niedzwiedzka K."/>
            <person name="Martijn J."/>
            <person name="Lind A.E."/>
            <person name="van Eijk R."/>
            <person name="Schleper C."/>
            <person name="Guy L."/>
            <person name="Ettema T.J."/>
        </authorList>
    </citation>
    <scope>NUCLEOTIDE SEQUENCE</scope>
</reference>
<evidence type="ECO:0000256" key="1">
    <source>
        <dbReference type="SAM" id="Phobius"/>
    </source>
</evidence>
<feature type="transmembrane region" description="Helical" evidence="1">
    <location>
        <begin position="48"/>
        <end position="72"/>
    </location>
</feature>
<protein>
    <submittedName>
        <fullName evidence="2">Uncharacterized protein</fullName>
    </submittedName>
</protein>
<sequence>MENQVTFAQDMLGHIGYFFVALGMLLLAKKSIWGWVSRFIGEATWLVVGVWIGMSSIWTWGIIFLFIEIYGFRSWYKDRKLSNDTSS</sequence>
<comment type="caution">
    <text evidence="2">The sequence shown here is derived from an EMBL/GenBank/DDBJ whole genome shotgun (WGS) entry which is preliminary data.</text>
</comment>
<gene>
    <name evidence="2" type="ORF">LCGC14_2070240</name>
</gene>
<feature type="transmembrane region" description="Helical" evidence="1">
    <location>
        <begin position="12"/>
        <end position="28"/>
    </location>
</feature>
<dbReference type="EMBL" id="LAZR01024820">
    <property type="protein sequence ID" value="KKL73901.1"/>
    <property type="molecule type" value="Genomic_DNA"/>
</dbReference>
<keyword evidence="1" id="KW-1133">Transmembrane helix</keyword>
<proteinExistence type="predicted"/>
<accession>A0A0F9F606</accession>
<evidence type="ECO:0000313" key="2">
    <source>
        <dbReference type="EMBL" id="KKL73901.1"/>
    </source>
</evidence>
<name>A0A0F9F606_9ZZZZ</name>
<keyword evidence="1" id="KW-0812">Transmembrane</keyword>